<dbReference type="OrthoDB" id="6615390at2759"/>
<evidence type="ECO:0000313" key="2">
    <source>
        <dbReference type="EMBL" id="KMQ88057.1"/>
    </source>
</evidence>
<proteinExistence type="predicted"/>
<dbReference type="GO" id="GO:0015074">
    <property type="term" value="P:DNA integration"/>
    <property type="evidence" value="ECO:0007669"/>
    <property type="project" value="InterPro"/>
</dbReference>
<dbReference type="InterPro" id="IPR001584">
    <property type="entry name" value="Integrase_cat-core"/>
</dbReference>
<accession>A0A0J7KCJ0</accession>
<dbReference type="SUPFAM" id="SSF53098">
    <property type="entry name" value="Ribonuclease H-like"/>
    <property type="match status" value="1"/>
</dbReference>
<dbReference type="Proteomes" id="UP000036403">
    <property type="component" value="Unassembled WGS sequence"/>
</dbReference>
<dbReference type="AlphaFoldDB" id="A0A0J7KCJ0"/>
<dbReference type="PANTHER" id="PTHR47331">
    <property type="entry name" value="PHD-TYPE DOMAIN-CONTAINING PROTEIN"/>
    <property type="match status" value="1"/>
</dbReference>
<dbReference type="PROSITE" id="PS50994">
    <property type="entry name" value="INTEGRASE"/>
    <property type="match status" value="1"/>
</dbReference>
<keyword evidence="3" id="KW-1185">Reference proteome</keyword>
<dbReference type="InterPro" id="IPR012337">
    <property type="entry name" value="RNaseH-like_sf"/>
</dbReference>
<protein>
    <recommendedName>
        <fullName evidence="1">Integrase catalytic domain-containing protein</fullName>
    </recommendedName>
</protein>
<evidence type="ECO:0000259" key="1">
    <source>
        <dbReference type="PROSITE" id="PS50994"/>
    </source>
</evidence>
<sequence length="182" mass="20697">MCIAKCVTCARQRASLAYQQMGDLPSVRVKPARPFAHTGIDYAGPFSIGLLKAEVKRCIRRTIFLICLFTARRGFPSVVYSDNGNNFQGADRELTKRIREILRDTDLQNRFALEKINWHFIPPAAPQFGGLWEAGVKSVKHHLRRILEEFTPTFEEFSTLLCNIECALNSRPIAPLNDDPEF</sequence>
<feature type="domain" description="Integrase catalytic" evidence="1">
    <location>
        <begin position="11"/>
        <end position="182"/>
    </location>
</feature>
<dbReference type="PANTHER" id="PTHR47331:SF1">
    <property type="entry name" value="GAG-LIKE PROTEIN"/>
    <property type="match status" value="1"/>
</dbReference>
<dbReference type="InterPro" id="IPR036397">
    <property type="entry name" value="RNaseH_sf"/>
</dbReference>
<dbReference type="Gene3D" id="3.30.420.10">
    <property type="entry name" value="Ribonuclease H-like superfamily/Ribonuclease H"/>
    <property type="match status" value="1"/>
</dbReference>
<organism evidence="2 3">
    <name type="scientific">Lasius niger</name>
    <name type="common">Black garden ant</name>
    <dbReference type="NCBI Taxonomy" id="67767"/>
    <lineage>
        <taxon>Eukaryota</taxon>
        <taxon>Metazoa</taxon>
        <taxon>Ecdysozoa</taxon>
        <taxon>Arthropoda</taxon>
        <taxon>Hexapoda</taxon>
        <taxon>Insecta</taxon>
        <taxon>Pterygota</taxon>
        <taxon>Neoptera</taxon>
        <taxon>Endopterygota</taxon>
        <taxon>Hymenoptera</taxon>
        <taxon>Apocrita</taxon>
        <taxon>Aculeata</taxon>
        <taxon>Formicoidea</taxon>
        <taxon>Formicidae</taxon>
        <taxon>Formicinae</taxon>
        <taxon>Lasius</taxon>
        <taxon>Lasius</taxon>
    </lineage>
</organism>
<dbReference type="PaxDb" id="67767-A0A0J7KCJ0"/>
<dbReference type="GO" id="GO:0003676">
    <property type="term" value="F:nucleic acid binding"/>
    <property type="evidence" value="ECO:0007669"/>
    <property type="project" value="InterPro"/>
</dbReference>
<reference evidence="2 3" key="1">
    <citation type="submission" date="2015-04" db="EMBL/GenBank/DDBJ databases">
        <title>Lasius niger genome sequencing.</title>
        <authorList>
            <person name="Konorov E.A."/>
            <person name="Nikitin M.A."/>
            <person name="Kirill M.V."/>
            <person name="Chang P."/>
        </authorList>
    </citation>
    <scope>NUCLEOTIDE SEQUENCE [LARGE SCALE GENOMIC DNA]</scope>
    <source>
        <tissue evidence="2">Whole</tissue>
    </source>
</reference>
<dbReference type="STRING" id="67767.A0A0J7KCJ0"/>
<comment type="caution">
    <text evidence="2">The sequence shown here is derived from an EMBL/GenBank/DDBJ whole genome shotgun (WGS) entry which is preliminary data.</text>
</comment>
<dbReference type="EMBL" id="LBMM01009534">
    <property type="protein sequence ID" value="KMQ88057.1"/>
    <property type="molecule type" value="Genomic_DNA"/>
</dbReference>
<name>A0A0J7KCJ0_LASNI</name>
<evidence type="ECO:0000313" key="3">
    <source>
        <dbReference type="Proteomes" id="UP000036403"/>
    </source>
</evidence>
<gene>
    <name evidence="2" type="ORF">RF55_12524</name>
</gene>